<dbReference type="EMBL" id="JAHLQK010000007">
    <property type="protein sequence ID" value="MBU5678048.1"/>
    <property type="molecule type" value="Genomic_DNA"/>
</dbReference>
<keyword evidence="3" id="KW-0460">Magnesium</keyword>
<comment type="cofactor">
    <cofactor evidence="3">
        <name>Mg(2+)</name>
        <dbReference type="ChEBI" id="CHEBI:18420"/>
    </cofactor>
    <text evidence="3">Binds 1 Mg(2+) ion per subunit.</text>
</comment>
<sequence length="210" mass="23276">MKSREGFKTVYQAVIATGNKHKLEEIGVILKDFQLEVLSMKDVGLDGLEIIEDGNTFEENALIKAKTVMEKTGKLALADDSGLEVDILNNQPGIYSARFAGEHATDKENNDKLLKLLKDIPLEKRKARFVCAMAAVFPNGDIVVLRGECSGVIGFEPKGTSGFGYDPLFIIEEYGKTFAELGEERKNKISHRAIALEKLKEELKTRLEGE</sequence>
<evidence type="ECO:0000256" key="4">
    <source>
        <dbReference type="RuleBase" id="RU003781"/>
    </source>
</evidence>
<proteinExistence type="inferred from homology"/>
<dbReference type="RefSeq" id="WP_216419307.1">
    <property type="nucleotide sequence ID" value="NZ_JAHLQK010000007.1"/>
</dbReference>
<evidence type="ECO:0000313" key="6">
    <source>
        <dbReference type="Proteomes" id="UP000779508"/>
    </source>
</evidence>
<feature type="binding site" evidence="3">
    <location>
        <position position="81"/>
    </location>
    <ligand>
        <name>substrate</name>
    </ligand>
</feature>
<dbReference type="GO" id="GO:0036220">
    <property type="term" value="F:ITP diphosphatase activity"/>
    <property type="evidence" value="ECO:0007669"/>
    <property type="project" value="UniProtKB-EC"/>
</dbReference>
<feature type="binding site" evidence="3">
    <location>
        <begin position="163"/>
        <end position="166"/>
    </location>
    <ligand>
        <name>substrate</name>
    </ligand>
</feature>
<feature type="active site" description="Proton acceptor" evidence="3">
    <location>
        <position position="80"/>
    </location>
</feature>
<dbReference type="EC" id="3.6.1.66" evidence="3"/>
<keyword evidence="1 3" id="KW-0378">Hydrolase</keyword>
<keyword evidence="3" id="KW-0479">Metal-binding</keyword>
<accession>A0ABS6G6R7</accession>
<comment type="similarity">
    <text evidence="3 4">Belongs to the HAM1 NTPase family.</text>
</comment>
<gene>
    <name evidence="5" type="ORF">KQI88_16635</name>
</gene>
<feature type="binding site" evidence="3">
    <location>
        <begin position="17"/>
        <end position="22"/>
    </location>
    <ligand>
        <name>substrate</name>
    </ligand>
</feature>
<feature type="binding site" evidence="3">
    <location>
        <position position="186"/>
    </location>
    <ligand>
        <name>substrate</name>
    </ligand>
</feature>
<evidence type="ECO:0000256" key="3">
    <source>
        <dbReference type="HAMAP-Rule" id="MF_01405"/>
    </source>
</evidence>
<comment type="caution">
    <text evidence="3">Lacks conserved residue(s) required for the propagation of feature annotation.</text>
</comment>
<protein>
    <recommendedName>
        <fullName evidence="3">dITP/XTP pyrophosphatase</fullName>
        <ecNumber evidence="3">3.6.1.66</ecNumber>
    </recommendedName>
    <alternativeName>
        <fullName evidence="3">Non-canonical purine NTP pyrophosphatase</fullName>
    </alternativeName>
    <alternativeName>
        <fullName evidence="3">Non-standard purine NTP pyrophosphatase</fullName>
    </alternativeName>
    <alternativeName>
        <fullName evidence="3">Nucleoside-triphosphate diphosphatase</fullName>
    </alternativeName>
    <alternativeName>
        <fullName evidence="3">Nucleoside-triphosphate pyrophosphatase</fullName>
        <shortName evidence="3">NTPase</shortName>
    </alternativeName>
</protein>
<dbReference type="NCBIfam" id="TIGR00042">
    <property type="entry name" value="RdgB/HAM1 family non-canonical purine NTP pyrophosphatase"/>
    <property type="match status" value="1"/>
</dbReference>
<comment type="function">
    <text evidence="3">Pyrophosphatase that catalyzes the hydrolysis of nucleoside triphosphates to their monophosphate derivatives, with a high preference for the non-canonical purine nucleotides XTP (xanthosine triphosphate), dITP (deoxyinosine triphosphate) and ITP. Seems to function as a house-cleaning enzyme that removes non-canonical purine nucleotides from the nucleotide pool, thus preventing their incorporation into DNA/RNA and avoiding chromosomal lesions.</text>
</comment>
<feature type="binding site" evidence="3">
    <location>
        <position position="80"/>
    </location>
    <ligand>
        <name>Mg(2+)</name>
        <dbReference type="ChEBI" id="CHEBI:18420"/>
    </ligand>
</feature>
<keyword evidence="6" id="KW-1185">Reference proteome</keyword>
<organism evidence="5 6">
    <name type="scientific">Alkaliphilus flagellatus</name>
    <dbReference type="NCBI Taxonomy" id="2841507"/>
    <lineage>
        <taxon>Bacteria</taxon>
        <taxon>Bacillati</taxon>
        <taxon>Bacillota</taxon>
        <taxon>Clostridia</taxon>
        <taxon>Peptostreptococcales</taxon>
        <taxon>Natronincolaceae</taxon>
        <taxon>Alkaliphilus</taxon>
    </lineage>
</organism>
<comment type="catalytic activity">
    <reaction evidence="3">
        <text>dITP + H2O = dIMP + diphosphate + H(+)</text>
        <dbReference type="Rhea" id="RHEA:28342"/>
        <dbReference type="ChEBI" id="CHEBI:15377"/>
        <dbReference type="ChEBI" id="CHEBI:15378"/>
        <dbReference type="ChEBI" id="CHEBI:33019"/>
        <dbReference type="ChEBI" id="CHEBI:61194"/>
        <dbReference type="ChEBI" id="CHEBI:61382"/>
        <dbReference type="EC" id="3.6.1.66"/>
    </reaction>
</comment>
<dbReference type="PANTHER" id="PTHR11067:SF9">
    <property type="entry name" value="INOSINE TRIPHOSPHATE PYROPHOSPHATASE"/>
    <property type="match status" value="1"/>
</dbReference>
<dbReference type="Pfam" id="PF01725">
    <property type="entry name" value="Ham1p_like"/>
    <property type="match status" value="1"/>
</dbReference>
<comment type="subunit">
    <text evidence="3">Homodimer.</text>
</comment>
<comment type="catalytic activity">
    <reaction evidence="3">
        <text>ITP + H2O = IMP + diphosphate + H(+)</text>
        <dbReference type="Rhea" id="RHEA:29399"/>
        <dbReference type="ChEBI" id="CHEBI:15377"/>
        <dbReference type="ChEBI" id="CHEBI:15378"/>
        <dbReference type="ChEBI" id="CHEBI:33019"/>
        <dbReference type="ChEBI" id="CHEBI:58053"/>
        <dbReference type="ChEBI" id="CHEBI:61402"/>
        <dbReference type="EC" id="3.6.1.66"/>
    </reaction>
</comment>
<feature type="binding site" evidence="3">
    <location>
        <begin position="191"/>
        <end position="192"/>
    </location>
    <ligand>
        <name>substrate</name>
    </ligand>
</feature>
<comment type="catalytic activity">
    <reaction evidence="3">
        <text>XTP + H2O = XMP + diphosphate + H(+)</text>
        <dbReference type="Rhea" id="RHEA:28610"/>
        <dbReference type="ChEBI" id="CHEBI:15377"/>
        <dbReference type="ChEBI" id="CHEBI:15378"/>
        <dbReference type="ChEBI" id="CHEBI:33019"/>
        <dbReference type="ChEBI" id="CHEBI:57464"/>
        <dbReference type="ChEBI" id="CHEBI:61314"/>
        <dbReference type="EC" id="3.6.1.66"/>
    </reaction>
</comment>
<reference evidence="5 6" key="1">
    <citation type="submission" date="2021-06" db="EMBL/GenBank/DDBJ databases">
        <authorList>
            <person name="Sun Q."/>
            <person name="Li D."/>
        </authorList>
    </citation>
    <scope>NUCLEOTIDE SEQUENCE [LARGE SCALE GENOMIC DNA]</scope>
    <source>
        <strain evidence="5 6">MSJ-5</strain>
    </source>
</reference>
<comment type="caution">
    <text evidence="5">The sequence shown here is derived from an EMBL/GenBank/DDBJ whole genome shotgun (WGS) entry which is preliminary data.</text>
</comment>
<dbReference type="Proteomes" id="UP000779508">
    <property type="component" value="Unassembled WGS sequence"/>
</dbReference>
<dbReference type="InterPro" id="IPR020922">
    <property type="entry name" value="dITP/XTP_pyrophosphatase"/>
</dbReference>
<evidence type="ECO:0000256" key="1">
    <source>
        <dbReference type="ARBA" id="ARBA00022801"/>
    </source>
</evidence>
<name>A0ABS6G6R7_9FIRM</name>
<evidence type="ECO:0000256" key="2">
    <source>
        <dbReference type="ARBA" id="ARBA00023080"/>
    </source>
</evidence>
<evidence type="ECO:0000313" key="5">
    <source>
        <dbReference type="EMBL" id="MBU5678048.1"/>
    </source>
</evidence>
<keyword evidence="3" id="KW-0547">Nucleotide-binding</keyword>
<dbReference type="InterPro" id="IPR002637">
    <property type="entry name" value="RdgB/HAM1"/>
</dbReference>
<dbReference type="PANTHER" id="PTHR11067">
    <property type="entry name" value="INOSINE TRIPHOSPHATE PYROPHOSPHATASE/HAM1 PROTEIN"/>
    <property type="match status" value="1"/>
</dbReference>
<dbReference type="CDD" id="cd00515">
    <property type="entry name" value="HAM1"/>
    <property type="match status" value="1"/>
</dbReference>
<dbReference type="HAMAP" id="MF_01405">
    <property type="entry name" value="Non_canon_purine_NTPase"/>
    <property type="match status" value="1"/>
</dbReference>
<keyword evidence="2 3" id="KW-0546">Nucleotide metabolism</keyword>
<dbReference type="NCBIfam" id="NF011397">
    <property type="entry name" value="PRK14822.1"/>
    <property type="match status" value="1"/>
</dbReference>